<dbReference type="Proteomes" id="UP000054007">
    <property type="component" value="Unassembled WGS sequence"/>
</dbReference>
<feature type="transmembrane region" description="Helical" evidence="1">
    <location>
        <begin position="38"/>
        <end position="55"/>
    </location>
</feature>
<evidence type="ECO:0000256" key="1">
    <source>
        <dbReference type="SAM" id="Phobius"/>
    </source>
</evidence>
<dbReference type="EMBL" id="KN880437">
    <property type="protein sequence ID" value="KIY73281.1"/>
    <property type="molecule type" value="Genomic_DNA"/>
</dbReference>
<feature type="domain" description="Distal membrane-arm assembly complex protein 1-like" evidence="2">
    <location>
        <begin position="2"/>
        <end position="49"/>
    </location>
</feature>
<gene>
    <name evidence="3" type="ORF">CYLTODRAFT_332346</name>
</gene>
<evidence type="ECO:0000313" key="4">
    <source>
        <dbReference type="Proteomes" id="UP000054007"/>
    </source>
</evidence>
<keyword evidence="1" id="KW-0472">Membrane</keyword>
<keyword evidence="4" id="KW-1185">Reference proteome</keyword>
<keyword evidence="1" id="KW-1133">Transmembrane helix</keyword>
<dbReference type="AlphaFoldDB" id="A0A0D7BUJ4"/>
<name>A0A0D7BUJ4_9AGAR</name>
<evidence type="ECO:0000259" key="2">
    <source>
        <dbReference type="Pfam" id="PF15055"/>
    </source>
</evidence>
<reference evidence="3 4" key="1">
    <citation type="journal article" date="2015" name="Fungal Genet. Biol.">
        <title>Evolution of novel wood decay mechanisms in Agaricales revealed by the genome sequences of Fistulina hepatica and Cylindrobasidium torrendii.</title>
        <authorList>
            <person name="Floudas D."/>
            <person name="Held B.W."/>
            <person name="Riley R."/>
            <person name="Nagy L.G."/>
            <person name="Koehler G."/>
            <person name="Ransdell A.S."/>
            <person name="Younus H."/>
            <person name="Chow J."/>
            <person name="Chiniquy J."/>
            <person name="Lipzen A."/>
            <person name="Tritt A."/>
            <person name="Sun H."/>
            <person name="Haridas S."/>
            <person name="LaButti K."/>
            <person name="Ohm R.A."/>
            <person name="Kues U."/>
            <person name="Blanchette R.A."/>
            <person name="Grigoriev I.V."/>
            <person name="Minto R.E."/>
            <person name="Hibbett D.S."/>
        </authorList>
    </citation>
    <scope>NUCLEOTIDE SEQUENCE [LARGE SCALE GENOMIC DNA]</scope>
    <source>
        <strain evidence="3 4">FP15055 ss-10</strain>
    </source>
</reference>
<feature type="non-terminal residue" evidence="3">
    <location>
        <position position="56"/>
    </location>
</feature>
<organism evidence="3 4">
    <name type="scientific">Cylindrobasidium torrendii FP15055 ss-10</name>
    <dbReference type="NCBI Taxonomy" id="1314674"/>
    <lineage>
        <taxon>Eukaryota</taxon>
        <taxon>Fungi</taxon>
        <taxon>Dikarya</taxon>
        <taxon>Basidiomycota</taxon>
        <taxon>Agaricomycotina</taxon>
        <taxon>Agaricomycetes</taxon>
        <taxon>Agaricomycetidae</taxon>
        <taxon>Agaricales</taxon>
        <taxon>Marasmiineae</taxon>
        <taxon>Physalacriaceae</taxon>
        <taxon>Cylindrobasidium</taxon>
    </lineage>
</organism>
<sequence length="56" mass="5668">QDCLSCRIIGAGTLSGLGVYSIYSARAKAPGSIMGKRALAGVGIVLVAAGVGRWFK</sequence>
<proteinExistence type="predicted"/>
<protein>
    <recommendedName>
        <fullName evidence="2">Distal membrane-arm assembly complex protein 1-like domain-containing protein</fullName>
    </recommendedName>
</protein>
<feature type="non-terminal residue" evidence="3">
    <location>
        <position position="1"/>
    </location>
</feature>
<accession>A0A0D7BUJ4</accession>
<dbReference type="InterPro" id="IPR028036">
    <property type="entry name" value="DMAC1-like_dom"/>
</dbReference>
<keyword evidence="1" id="KW-0812">Transmembrane</keyword>
<evidence type="ECO:0000313" key="3">
    <source>
        <dbReference type="EMBL" id="KIY73281.1"/>
    </source>
</evidence>
<dbReference type="Pfam" id="PF15055">
    <property type="entry name" value="DMAC1_Dmo2"/>
    <property type="match status" value="1"/>
</dbReference>